<name>A0A6N4VB71_9MYCO</name>
<sequence length="299" mass="32246">MAEYAQIARHAPGWDLGSQIGSAQLGGVDLDVAVPRGHSVDNLPVGEHITVPVEMRFQVPGRLGNAGSDDERQLGRIEGCEVGLRQHAGISSDHQGRVIEVVAGQEAGDDRHDGAGLGGVAFETAALQRESGAVHQQPAHDLWVDTTRLRVADLAQRILRFGFETQGRHVVQDQRQPAAIGGVGEAFFGDHVAVTASVDLADVAVDGLIRHPRGAEISQHPRSIELAGRLHDPGDHQIAKYRIADGIEAQQVIDVAKGVVKQTRAGPDRAPWWHHRGRHRGPRELGDQRPLTEISDVSH</sequence>
<reference evidence="2 3" key="1">
    <citation type="journal article" date="2019" name="Emerg. Microbes Infect.">
        <title>Comprehensive subspecies identification of 175 nontuberculous mycobacteria species based on 7547 genomic profiles.</title>
        <authorList>
            <person name="Matsumoto Y."/>
            <person name="Kinjo T."/>
            <person name="Motooka D."/>
            <person name="Nabeya D."/>
            <person name="Jung N."/>
            <person name="Uechi K."/>
            <person name="Horii T."/>
            <person name="Iida T."/>
            <person name="Fujita J."/>
            <person name="Nakamura S."/>
        </authorList>
    </citation>
    <scope>NUCLEOTIDE SEQUENCE [LARGE SCALE GENOMIC DNA]</scope>
    <source>
        <strain evidence="2 3">JCM 12603</strain>
    </source>
</reference>
<protein>
    <submittedName>
        <fullName evidence="2">Uncharacterized protein</fullName>
    </submittedName>
</protein>
<dbReference type="EMBL" id="AP022570">
    <property type="protein sequence ID" value="BBX50937.1"/>
    <property type="molecule type" value="Genomic_DNA"/>
</dbReference>
<feature type="region of interest" description="Disordered" evidence="1">
    <location>
        <begin position="264"/>
        <end position="299"/>
    </location>
</feature>
<keyword evidence="3" id="KW-1185">Reference proteome</keyword>
<gene>
    <name evidence="2" type="ORF">MPOR_19630</name>
</gene>
<dbReference type="KEGG" id="mpof:MPOR_19630"/>
<accession>A0A6N4VB71</accession>
<evidence type="ECO:0000256" key="1">
    <source>
        <dbReference type="SAM" id="MobiDB-lite"/>
    </source>
</evidence>
<dbReference type="Proteomes" id="UP000466785">
    <property type="component" value="Chromosome"/>
</dbReference>
<proteinExistence type="predicted"/>
<evidence type="ECO:0000313" key="2">
    <source>
        <dbReference type="EMBL" id="BBX50937.1"/>
    </source>
</evidence>
<feature type="compositionally biased region" description="Basic residues" evidence="1">
    <location>
        <begin position="272"/>
        <end position="281"/>
    </location>
</feature>
<organism evidence="2 3">
    <name type="scientific">Mycolicibacterium poriferae</name>
    <dbReference type="NCBI Taxonomy" id="39694"/>
    <lineage>
        <taxon>Bacteria</taxon>
        <taxon>Bacillati</taxon>
        <taxon>Actinomycetota</taxon>
        <taxon>Actinomycetes</taxon>
        <taxon>Mycobacteriales</taxon>
        <taxon>Mycobacteriaceae</taxon>
        <taxon>Mycolicibacterium</taxon>
    </lineage>
</organism>
<dbReference type="AlphaFoldDB" id="A0A6N4VB71"/>
<evidence type="ECO:0000313" key="3">
    <source>
        <dbReference type="Proteomes" id="UP000466785"/>
    </source>
</evidence>